<sequence length="250" mass="28269">IKKIKRIPLCFWVLDLWPESVVSASNLQSTLIPKLLTPIVKYIYNNCNKILVSSKGFIKSIEEKGIRPSKIEYFPQWAEEYFKPVIPKKYLLGKIPRNSFKVMFAGNIGEAQDFNSLIKAAVLLKNENIQWIILGGGRKEKWVRKKIKEHRLLNCFHLLGSFPVERMPEFYAHADAMIFSLKNEHIFSITIPAKVQTYLACGKPILAMINGEGAKIIEGANAGLICRSGDFEGLANNILTMSSLSIEDLN</sequence>
<dbReference type="GO" id="GO:0016757">
    <property type="term" value="F:glycosyltransferase activity"/>
    <property type="evidence" value="ECO:0007669"/>
    <property type="project" value="TreeGrafter"/>
</dbReference>
<protein>
    <recommendedName>
        <fullName evidence="2">Glycosyl transferase family 1 domain-containing protein</fullName>
    </recommendedName>
</protein>
<feature type="domain" description="Glycosyl transferase family 1" evidence="2">
    <location>
        <begin position="95"/>
        <end position="241"/>
    </location>
</feature>
<organism evidence="3">
    <name type="scientific">marine metagenome</name>
    <dbReference type="NCBI Taxonomy" id="408172"/>
    <lineage>
        <taxon>unclassified sequences</taxon>
        <taxon>metagenomes</taxon>
        <taxon>ecological metagenomes</taxon>
    </lineage>
</organism>
<accession>A0A383AMV9</accession>
<keyword evidence="1" id="KW-0808">Transferase</keyword>
<reference evidence="3" key="1">
    <citation type="submission" date="2018-05" db="EMBL/GenBank/DDBJ databases">
        <authorList>
            <person name="Lanie J.A."/>
            <person name="Ng W.-L."/>
            <person name="Kazmierczak K.M."/>
            <person name="Andrzejewski T.M."/>
            <person name="Davidsen T.M."/>
            <person name="Wayne K.J."/>
            <person name="Tettelin H."/>
            <person name="Glass J.I."/>
            <person name="Rusch D."/>
            <person name="Podicherti R."/>
            <person name="Tsui H.-C.T."/>
            <person name="Winkler M.E."/>
        </authorList>
    </citation>
    <scope>NUCLEOTIDE SEQUENCE</scope>
</reference>
<dbReference type="PANTHER" id="PTHR46401">
    <property type="entry name" value="GLYCOSYLTRANSFERASE WBBK-RELATED"/>
    <property type="match status" value="1"/>
</dbReference>
<gene>
    <name evidence="3" type="ORF">METZ01_LOCUS461753</name>
</gene>
<feature type="non-terminal residue" evidence="3">
    <location>
        <position position="1"/>
    </location>
</feature>
<evidence type="ECO:0000313" key="3">
    <source>
        <dbReference type="EMBL" id="SVE08899.1"/>
    </source>
</evidence>
<dbReference type="Pfam" id="PF00534">
    <property type="entry name" value="Glycos_transf_1"/>
    <property type="match status" value="1"/>
</dbReference>
<dbReference type="AlphaFoldDB" id="A0A383AMV9"/>
<dbReference type="CDD" id="cd03794">
    <property type="entry name" value="GT4_WbuB-like"/>
    <property type="match status" value="1"/>
</dbReference>
<evidence type="ECO:0000259" key="2">
    <source>
        <dbReference type="Pfam" id="PF00534"/>
    </source>
</evidence>
<dbReference type="GO" id="GO:0009103">
    <property type="term" value="P:lipopolysaccharide biosynthetic process"/>
    <property type="evidence" value="ECO:0007669"/>
    <property type="project" value="TreeGrafter"/>
</dbReference>
<dbReference type="Gene3D" id="3.40.50.2000">
    <property type="entry name" value="Glycogen Phosphorylase B"/>
    <property type="match status" value="2"/>
</dbReference>
<dbReference type="InterPro" id="IPR001296">
    <property type="entry name" value="Glyco_trans_1"/>
</dbReference>
<name>A0A383AMV9_9ZZZZ</name>
<dbReference type="SUPFAM" id="SSF53756">
    <property type="entry name" value="UDP-Glycosyltransferase/glycogen phosphorylase"/>
    <property type="match status" value="1"/>
</dbReference>
<dbReference type="PANTHER" id="PTHR46401:SF2">
    <property type="entry name" value="GLYCOSYLTRANSFERASE WBBK-RELATED"/>
    <property type="match status" value="1"/>
</dbReference>
<dbReference type="EMBL" id="UINC01193332">
    <property type="protein sequence ID" value="SVE08899.1"/>
    <property type="molecule type" value="Genomic_DNA"/>
</dbReference>
<proteinExistence type="predicted"/>
<evidence type="ECO:0000256" key="1">
    <source>
        <dbReference type="ARBA" id="ARBA00022679"/>
    </source>
</evidence>
<feature type="non-terminal residue" evidence="3">
    <location>
        <position position="250"/>
    </location>
</feature>